<sequence length="337" mass="40382">MANRFAFLLILSVIQVDVCFSFMAGLYCGLDNCYEILGVTRDATKTEITKGYRKLARKWHPDMHKTEKKKEEATEKFREIGNAYEILKDEDQRSDYDYMLDHPDEFFANYYNYYKRRYAPKVDPRIVIGVTITVISFIQYWGAWNNYNSALDYACKEAKYRHRAMDIAQSEGLVTGGKNNRKKDKRSKEEIKSEEEAVIRKVIEDKIHIHGGYGKPTVYDILWVQIVFLPYYLLQYICWWCRWIWKFTICRNEYGEEEKLYLIRKFMKLATAQFDALEDHEREEFLRKELWIKDNFMKWKKNKEEEQKAKLAESGRYKSYRRYMKSGGPGQMTFGPE</sequence>
<name>A0A6J8DAW3_MYTCO</name>
<protein>
    <submittedName>
        <fullName evidence="9">DNAJC25</fullName>
    </submittedName>
</protein>
<keyword evidence="10" id="KW-1185">Reference proteome</keyword>
<keyword evidence="4" id="KW-0472">Membrane</keyword>
<evidence type="ECO:0000256" key="4">
    <source>
        <dbReference type="ARBA" id="ARBA00023136"/>
    </source>
</evidence>
<evidence type="ECO:0000313" key="10">
    <source>
        <dbReference type="Proteomes" id="UP000507470"/>
    </source>
</evidence>
<dbReference type="OrthoDB" id="270167at2759"/>
<dbReference type="PROSITE" id="PS00636">
    <property type="entry name" value="DNAJ_1"/>
    <property type="match status" value="1"/>
</dbReference>
<dbReference type="GO" id="GO:0005789">
    <property type="term" value="C:endoplasmic reticulum membrane"/>
    <property type="evidence" value="ECO:0007669"/>
    <property type="project" value="TreeGrafter"/>
</dbReference>
<organism evidence="9 10">
    <name type="scientific">Mytilus coruscus</name>
    <name type="common">Sea mussel</name>
    <dbReference type="NCBI Taxonomy" id="42192"/>
    <lineage>
        <taxon>Eukaryota</taxon>
        <taxon>Metazoa</taxon>
        <taxon>Spiralia</taxon>
        <taxon>Lophotrochozoa</taxon>
        <taxon>Mollusca</taxon>
        <taxon>Bivalvia</taxon>
        <taxon>Autobranchia</taxon>
        <taxon>Pteriomorphia</taxon>
        <taxon>Mytilida</taxon>
        <taxon>Mytiloidea</taxon>
        <taxon>Mytilidae</taxon>
        <taxon>Mytilinae</taxon>
        <taxon>Mytilus</taxon>
    </lineage>
</organism>
<keyword evidence="3" id="KW-1133">Transmembrane helix</keyword>
<dbReference type="PROSITE" id="PS50076">
    <property type="entry name" value="DNAJ_2"/>
    <property type="match status" value="1"/>
</dbReference>
<comment type="similarity">
    <text evidence="6">Belongs to the DNAJC25 family.</text>
</comment>
<dbReference type="EMBL" id="CACVKT020007108">
    <property type="protein sequence ID" value="CAC5405215.1"/>
    <property type="molecule type" value="Genomic_DNA"/>
</dbReference>
<reference evidence="9 10" key="1">
    <citation type="submission" date="2020-06" db="EMBL/GenBank/DDBJ databases">
        <authorList>
            <person name="Li R."/>
            <person name="Bekaert M."/>
        </authorList>
    </citation>
    <scope>NUCLEOTIDE SEQUENCE [LARGE SCALE GENOMIC DNA]</scope>
    <source>
        <strain evidence="10">wild</strain>
    </source>
</reference>
<dbReference type="Proteomes" id="UP000507470">
    <property type="component" value="Unassembled WGS sequence"/>
</dbReference>
<evidence type="ECO:0000256" key="1">
    <source>
        <dbReference type="ARBA" id="ARBA00004141"/>
    </source>
</evidence>
<keyword evidence="7" id="KW-0732">Signal</keyword>
<dbReference type="FunFam" id="1.10.287.110:FF:000036">
    <property type="entry name" value="dnaJ homolog subfamily C member 25"/>
    <property type="match status" value="1"/>
</dbReference>
<dbReference type="GO" id="GO:0006457">
    <property type="term" value="P:protein folding"/>
    <property type="evidence" value="ECO:0007669"/>
    <property type="project" value="InterPro"/>
</dbReference>
<dbReference type="Pfam" id="PF00226">
    <property type="entry name" value="DnaJ"/>
    <property type="match status" value="1"/>
</dbReference>
<evidence type="ECO:0000259" key="8">
    <source>
        <dbReference type="PROSITE" id="PS50076"/>
    </source>
</evidence>
<keyword evidence="5" id="KW-0143">Chaperone</keyword>
<dbReference type="PANTHER" id="PTHR44176">
    <property type="entry name" value="DNAJ HOMOLOG SUBFAMILY C MEMBER 25"/>
    <property type="match status" value="1"/>
</dbReference>
<keyword evidence="2" id="KW-0812">Transmembrane</keyword>
<gene>
    <name evidence="9" type="ORF">MCOR_38926</name>
</gene>
<evidence type="ECO:0000256" key="2">
    <source>
        <dbReference type="ARBA" id="ARBA00022692"/>
    </source>
</evidence>
<dbReference type="SMART" id="SM00271">
    <property type="entry name" value="DnaJ"/>
    <property type="match status" value="1"/>
</dbReference>
<dbReference type="AlphaFoldDB" id="A0A6J8DAW3"/>
<feature type="chain" id="PRO_5026814737" evidence="7">
    <location>
        <begin position="22"/>
        <end position="337"/>
    </location>
</feature>
<evidence type="ECO:0000256" key="5">
    <source>
        <dbReference type="ARBA" id="ARBA00023186"/>
    </source>
</evidence>
<comment type="subcellular location">
    <subcellularLocation>
        <location evidence="1">Membrane</location>
        <topology evidence="1">Multi-pass membrane protein</topology>
    </subcellularLocation>
</comment>
<accession>A0A6J8DAW3</accession>
<evidence type="ECO:0000256" key="7">
    <source>
        <dbReference type="SAM" id="SignalP"/>
    </source>
</evidence>
<dbReference type="Gene3D" id="1.10.287.110">
    <property type="entry name" value="DnaJ domain"/>
    <property type="match status" value="1"/>
</dbReference>
<dbReference type="PRINTS" id="PR00625">
    <property type="entry name" value="JDOMAIN"/>
</dbReference>
<evidence type="ECO:0000256" key="3">
    <source>
        <dbReference type="ARBA" id="ARBA00022989"/>
    </source>
</evidence>
<dbReference type="InterPro" id="IPR036869">
    <property type="entry name" value="J_dom_sf"/>
</dbReference>
<dbReference type="InterPro" id="IPR044632">
    <property type="entry name" value="DNAJC25-like"/>
</dbReference>
<dbReference type="PANTHER" id="PTHR44176:SF1">
    <property type="entry name" value="DNAJ HOMOLOG SUBFAMILY C MEMBER 25"/>
    <property type="match status" value="1"/>
</dbReference>
<dbReference type="InterPro" id="IPR001623">
    <property type="entry name" value="DnaJ_domain"/>
</dbReference>
<feature type="domain" description="J" evidence="8">
    <location>
        <begin position="32"/>
        <end position="100"/>
    </location>
</feature>
<feature type="signal peptide" evidence="7">
    <location>
        <begin position="1"/>
        <end position="21"/>
    </location>
</feature>
<evidence type="ECO:0000313" key="9">
    <source>
        <dbReference type="EMBL" id="CAC5405215.1"/>
    </source>
</evidence>
<dbReference type="InterPro" id="IPR018253">
    <property type="entry name" value="DnaJ_domain_CS"/>
</dbReference>
<dbReference type="CDD" id="cd06257">
    <property type="entry name" value="DnaJ"/>
    <property type="match status" value="1"/>
</dbReference>
<dbReference type="SUPFAM" id="SSF46565">
    <property type="entry name" value="Chaperone J-domain"/>
    <property type="match status" value="1"/>
</dbReference>
<proteinExistence type="inferred from homology"/>
<evidence type="ECO:0000256" key="6">
    <source>
        <dbReference type="ARBA" id="ARBA00024193"/>
    </source>
</evidence>